<evidence type="ECO:0000259" key="8">
    <source>
        <dbReference type="Pfam" id="PF02687"/>
    </source>
</evidence>
<feature type="transmembrane region" description="Helical" evidence="7">
    <location>
        <begin position="771"/>
        <end position="794"/>
    </location>
</feature>
<sequence>MRLPRPNGLARASVRARPASFAGTFVALLFASIVVTACGTLLQNGVTAELPPTRYAAAPVVVTVDQHATMTVRYGPETEQVSEPLPGTAPVPAALAPRIAERPGVAAAVPDQAFPVQAGTVPLTGRPWSAVQVTSYGRDPLAGGRAPADGEVALDAATARTARLGLGGVVTLTTAQGTRDYRLVGLTGEQATVWFSDADAAALSGRPGQADAIAVFPEPGVPADRLAREVRTAVGDGAKVHTGNDRSLIEHPELADAKEVLSGLGGSFGGITTLVAVFVVLGTVALAIAQRGREIAMLRAVGATPRQIRRTVAAESMIVAPLAGAAGALPGIALASWWFGELRDRGALPEDLRMSVGWIPVLTSVAALLAASLAGGWLAARRPAKARPSRAMGEAAVERTRPGIIRTALGLAALGGGVVLARVAATAAGEQAAESALGVVGLFMCAVALLGPGIAWLSALVLGVVLRAAGAPGRLAAYNSLAGSRRLASAITPIVLTVAFTGTLLFVQSTLAHATLSQARRGVVADHVLTAPGAGLSADASERAARLRGVDVAVGVLRSGVLIRTGDYMTEASAIGLSGQATAWPKVLDLGMVKGDLAALSAGGTTVALDHLVAESADATVGSRIDLWLADGTKIRPTVVALYRHGLGLGQVVLPRETLAGHVTSAFDAQVLVRNAPGARQETVRDALRREVGVPGLTVTDKAGFAAQTDENMELNAWVNLVMAAVLGGFAAIAAANTLVMTILDRNREIALLRLAGATRRQVRAMVRWEALLVTATGLLIGGAILTITLIPFARGITGGTPHIPLSTTLTIATAVSALCLLSTALPARMLLRTPPAPTASRS</sequence>
<evidence type="ECO:0000256" key="1">
    <source>
        <dbReference type="ARBA" id="ARBA00004651"/>
    </source>
</evidence>
<dbReference type="AlphaFoldDB" id="A0A1H6E8X6"/>
<dbReference type="EMBL" id="FNVO01000038">
    <property type="protein sequence ID" value="SEG93305.1"/>
    <property type="molecule type" value="Genomic_DNA"/>
</dbReference>
<evidence type="ECO:0000256" key="7">
    <source>
        <dbReference type="SAM" id="Phobius"/>
    </source>
</evidence>
<feature type="transmembrane region" description="Helical" evidence="7">
    <location>
        <begin position="440"/>
        <end position="466"/>
    </location>
</feature>
<dbReference type="PANTHER" id="PTHR30572:SF4">
    <property type="entry name" value="ABC TRANSPORTER PERMEASE YTRF"/>
    <property type="match status" value="1"/>
</dbReference>
<feature type="transmembrane region" description="Helical" evidence="7">
    <location>
        <begin position="487"/>
        <end position="507"/>
    </location>
</feature>
<dbReference type="GO" id="GO:0005886">
    <property type="term" value="C:plasma membrane"/>
    <property type="evidence" value="ECO:0007669"/>
    <property type="project" value="UniProtKB-SubCell"/>
</dbReference>
<organism evidence="9 10">
    <name type="scientific">Thermomonospora echinospora</name>
    <dbReference type="NCBI Taxonomy" id="1992"/>
    <lineage>
        <taxon>Bacteria</taxon>
        <taxon>Bacillati</taxon>
        <taxon>Actinomycetota</taxon>
        <taxon>Actinomycetes</taxon>
        <taxon>Streptosporangiales</taxon>
        <taxon>Thermomonosporaceae</taxon>
        <taxon>Thermomonospora</taxon>
    </lineage>
</organism>
<keyword evidence="2" id="KW-1003">Cell membrane</keyword>
<dbReference type="GO" id="GO:0022857">
    <property type="term" value="F:transmembrane transporter activity"/>
    <property type="evidence" value="ECO:0007669"/>
    <property type="project" value="TreeGrafter"/>
</dbReference>
<proteinExistence type="inferred from homology"/>
<feature type="domain" description="ABC3 transporter permease C-terminal" evidence="8">
    <location>
        <begin position="722"/>
        <end position="836"/>
    </location>
</feature>
<feature type="domain" description="ABC3 transporter permease C-terminal" evidence="8">
    <location>
        <begin position="267"/>
        <end position="386"/>
    </location>
</feature>
<feature type="transmembrane region" description="Helical" evidence="7">
    <location>
        <begin position="718"/>
        <end position="744"/>
    </location>
</feature>
<keyword evidence="5 7" id="KW-0472">Membrane</keyword>
<feature type="transmembrane region" description="Helical" evidence="7">
    <location>
        <begin position="358"/>
        <end position="380"/>
    </location>
</feature>
<dbReference type="InterPro" id="IPR003838">
    <property type="entry name" value="ABC3_permease_C"/>
</dbReference>
<name>A0A1H6E8X6_9ACTN</name>
<keyword evidence="3 7" id="KW-0812">Transmembrane</keyword>
<evidence type="ECO:0000256" key="5">
    <source>
        <dbReference type="ARBA" id="ARBA00023136"/>
    </source>
</evidence>
<protein>
    <submittedName>
        <fullName evidence="9">Putative ABC transport system permease protein</fullName>
    </submittedName>
</protein>
<dbReference type="Pfam" id="PF02687">
    <property type="entry name" value="FtsX"/>
    <property type="match status" value="2"/>
</dbReference>
<evidence type="ECO:0000313" key="9">
    <source>
        <dbReference type="EMBL" id="SEG93305.1"/>
    </source>
</evidence>
<dbReference type="InterPro" id="IPR050250">
    <property type="entry name" value="Macrolide_Exporter_MacB"/>
</dbReference>
<comment type="subcellular location">
    <subcellularLocation>
        <location evidence="1">Cell membrane</location>
        <topology evidence="1">Multi-pass membrane protein</topology>
    </subcellularLocation>
</comment>
<gene>
    <name evidence="9" type="ORF">SAMN04489712_13814</name>
</gene>
<feature type="transmembrane region" description="Helical" evidence="7">
    <location>
        <begin position="408"/>
        <end position="428"/>
    </location>
</feature>
<dbReference type="Proteomes" id="UP000236723">
    <property type="component" value="Unassembled WGS sequence"/>
</dbReference>
<dbReference type="PANTHER" id="PTHR30572">
    <property type="entry name" value="MEMBRANE COMPONENT OF TRANSPORTER-RELATED"/>
    <property type="match status" value="1"/>
</dbReference>
<evidence type="ECO:0000256" key="6">
    <source>
        <dbReference type="ARBA" id="ARBA00038076"/>
    </source>
</evidence>
<feature type="transmembrane region" description="Helical" evidence="7">
    <location>
        <begin position="806"/>
        <end position="826"/>
    </location>
</feature>
<dbReference type="OrthoDB" id="3223244at2"/>
<accession>A0A1H6E8X6</accession>
<reference evidence="10" key="1">
    <citation type="submission" date="2016-10" db="EMBL/GenBank/DDBJ databases">
        <authorList>
            <person name="Varghese N."/>
            <person name="Submissions S."/>
        </authorList>
    </citation>
    <scope>NUCLEOTIDE SEQUENCE [LARGE SCALE GENOMIC DNA]</scope>
    <source>
        <strain evidence="10">DSM 43163</strain>
    </source>
</reference>
<evidence type="ECO:0000256" key="4">
    <source>
        <dbReference type="ARBA" id="ARBA00022989"/>
    </source>
</evidence>
<keyword evidence="10" id="KW-1185">Reference proteome</keyword>
<comment type="similarity">
    <text evidence="6">Belongs to the ABC-4 integral membrane protein family.</text>
</comment>
<keyword evidence="4 7" id="KW-1133">Transmembrane helix</keyword>
<feature type="transmembrane region" description="Helical" evidence="7">
    <location>
        <begin position="21"/>
        <end position="42"/>
    </location>
</feature>
<dbReference type="RefSeq" id="WP_103944612.1">
    <property type="nucleotide sequence ID" value="NZ_FNVO01000038.1"/>
</dbReference>
<feature type="transmembrane region" description="Helical" evidence="7">
    <location>
        <begin position="316"/>
        <end position="338"/>
    </location>
</feature>
<feature type="transmembrane region" description="Helical" evidence="7">
    <location>
        <begin position="268"/>
        <end position="289"/>
    </location>
</feature>
<evidence type="ECO:0000313" key="10">
    <source>
        <dbReference type="Proteomes" id="UP000236723"/>
    </source>
</evidence>
<evidence type="ECO:0000256" key="2">
    <source>
        <dbReference type="ARBA" id="ARBA00022475"/>
    </source>
</evidence>
<evidence type="ECO:0000256" key="3">
    <source>
        <dbReference type="ARBA" id="ARBA00022692"/>
    </source>
</evidence>